<dbReference type="InterPro" id="IPR035940">
    <property type="entry name" value="CAP_sf"/>
</dbReference>
<reference evidence="2 3" key="1">
    <citation type="journal article" date="2023" name="IScience">
        <title>Expanded male sex-determining region conserved during the evolution of homothallism in the green alga Volvox.</title>
        <authorList>
            <person name="Yamamoto K."/>
            <person name="Matsuzaki R."/>
            <person name="Mahakham W."/>
            <person name="Heman W."/>
            <person name="Sekimoto H."/>
            <person name="Kawachi M."/>
            <person name="Minakuchi Y."/>
            <person name="Toyoda A."/>
            <person name="Nozaki H."/>
        </authorList>
    </citation>
    <scope>NUCLEOTIDE SEQUENCE [LARGE SCALE GENOMIC DNA]</scope>
    <source>
        <strain evidence="2 3">NIES-4468</strain>
    </source>
</reference>
<accession>A0ABQ5RSS3</accession>
<feature type="domain" description="SCP" evidence="1">
    <location>
        <begin position="132"/>
        <end position="263"/>
    </location>
</feature>
<organism evidence="2 3">
    <name type="scientific">Volvox africanus</name>
    <dbReference type="NCBI Taxonomy" id="51714"/>
    <lineage>
        <taxon>Eukaryota</taxon>
        <taxon>Viridiplantae</taxon>
        <taxon>Chlorophyta</taxon>
        <taxon>core chlorophytes</taxon>
        <taxon>Chlorophyceae</taxon>
        <taxon>CS clade</taxon>
        <taxon>Chlamydomonadales</taxon>
        <taxon>Volvocaceae</taxon>
        <taxon>Volvox</taxon>
    </lineage>
</organism>
<dbReference type="PANTHER" id="PTHR10334">
    <property type="entry name" value="CYSTEINE-RICH SECRETORY PROTEIN-RELATED"/>
    <property type="match status" value="1"/>
</dbReference>
<protein>
    <recommendedName>
        <fullName evidence="1">SCP domain-containing protein</fullName>
    </recommendedName>
</protein>
<dbReference type="InterPro" id="IPR034113">
    <property type="entry name" value="SCP_GAPR1-like"/>
</dbReference>
<dbReference type="PROSITE" id="PS01010">
    <property type="entry name" value="CRISP_2"/>
    <property type="match status" value="1"/>
</dbReference>
<evidence type="ECO:0000313" key="2">
    <source>
        <dbReference type="EMBL" id="GLI60506.1"/>
    </source>
</evidence>
<dbReference type="SUPFAM" id="SSF55797">
    <property type="entry name" value="PR-1-like"/>
    <property type="match status" value="1"/>
</dbReference>
<name>A0ABQ5RSS3_9CHLO</name>
<dbReference type="SMART" id="SM00198">
    <property type="entry name" value="SCP"/>
    <property type="match status" value="1"/>
</dbReference>
<dbReference type="InterPro" id="IPR018244">
    <property type="entry name" value="Allrgn_V5/Tpx1_CS"/>
</dbReference>
<sequence length="270" mass="28553">MHLSSCCQPLLKRLCLATPSSYLNASACIVQPRRGDAAMHLQVIITLISLSSTTRNTSLGIRGRRGLCQVFRGYQSAGSSVSTHEVNIALAQLEAQATEDNASQAVKPTAGTGISQDATLGASAADQGAGIAGGADVLSLHNRYRAAHHAAALDWSPSLVSSAQNWANNLANGCAFYHSGMQGVGENLAAGYRDWAGVTDAWYQEVNQYSYANPGFSEATGHATQMLWIDTSEMGCATAQSPAGCWQRTVYVCHYNPPGNVIGEFPQNVD</sequence>
<gene>
    <name evidence="2" type="ORF">VaNZ11_002669</name>
</gene>
<dbReference type="Pfam" id="PF00188">
    <property type="entry name" value="CAP"/>
    <property type="match status" value="1"/>
</dbReference>
<evidence type="ECO:0000259" key="1">
    <source>
        <dbReference type="SMART" id="SM00198"/>
    </source>
</evidence>
<dbReference type="Proteomes" id="UP001165090">
    <property type="component" value="Unassembled WGS sequence"/>
</dbReference>
<dbReference type="InterPro" id="IPR001283">
    <property type="entry name" value="CRISP-related"/>
</dbReference>
<proteinExistence type="predicted"/>
<dbReference type="CDD" id="cd05382">
    <property type="entry name" value="CAP_GAPR1-like"/>
    <property type="match status" value="1"/>
</dbReference>
<dbReference type="InterPro" id="IPR014044">
    <property type="entry name" value="CAP_dom"/>
</dbReference>
<evidence type="ECO:0000313" key="3">
    <source>
        <dbReference type="Proteomes" id="UP001165090"/>
    </source>
</evidence>
<dbReference type="Gene3D" id="3.40.33.10">
    <property type="entry name" value="CAP"/>
    <property type="match status" value="1"/>
</dbReference>
<dbReference type="PRINTS" id="PR00837">
    <property type="entry name" value="V5TPXLIKE"/>
</dbReference>
<dbReference type="EMBL" id="BSDZ01000008">
    <property type="protein sequence ID" value="GLI60506.1"/>
    <property type="molecule type" value="Genomic_DNA"/>
</dbReference>
<keyword evidence="3" id="KW-1185">Reference proteome</keyword>
<comment type="caution">
    <text evidence="2">The sequence shown here is derived from an EMBL/GenBank/DDBJ whole genome shotgun (WGS) entry which is preliminary data.</text>
</comment>